<evidence type="ECO:0000256" key="2">
    <source>
        <dbReference type="ARBA" id="ARBA00022475"/>
    </source>
</evidence>
<accession>A0A9P0CS81</accession>
<dbReference type="OrthoDB" id="6780316at2759"/>
<evidence type="ECO:0000256" key="4">
    <source>
        <dbReference type="ARBA" id="ARBA00022989"/>
    </source>
</evidence>
<keyword evidence="10" id="KW-1185">Reference proteome</keyword>
<evidence type="ECO:0000256" key="6">
    <source>
        <dbReference type="ARBA" id="ARBA00023170"/>
    </source>
</evidence>
<protein>
    <recommendedName>
        <fullName evidence="11">Gustatory receptor</fullName>
    </recommendedName>
</protein>
<dbReference type="GO" id="GO:0043025">
    <property type="term" value="C:neuronal cell body"/>
    <property type="evidence" value="ECO:0007669"/>
    <property type="project" value="TreeGrafter"/>
</dbReference>
<comment type="subcellular location">
    <subcellularLocation>
        <location evidence="1">Cell membrane</location>
        <topology evidence="1">Multi-pass membrane protein</topology>
    </subcellularLocation>
</comment>
<gene>
    <name evidence="9" type="ORF">PSYICH_LOCUS4785</name>
</gene>
<dbReference type="PANTHER" id="PTHR21143">
    <property type="entry name" value="INVERTEBRATE GUSTATORY RECEPTOR"/>
    <property type="match status" value="1"/>
</dbReference>
<evidence type="ECO:0008006" key="11">
    <source>
        <dbReference type="Google" id="ProtNLM"/>
    </source>
</evidence>
<evidence type="ECO:0000256" key="7">
    <source>
        <dbReference type="ARBA" id="ARBA00023224"/>
    </source>
</evidence>
<dbReference type="Proteomes" id="UP001153636">
    <property type="component" value="Chromosome 15"/>
</dbReference>
<keyword evidence="3 8" id="KW-0812">Transmembrane</keyword>
<dbReference type="PANTHER" id="PTHR21143:SF133">
    <property type="entry name" value="GUSTATORY AND PHEROMONE RECEPTOR 32A-RELATED"/>
    <property type="match status" value="1"/>
</dbReference>
<dbReference type="InterPro" id="IPR013604">
    <property type="entry name" value="7TM_chemorcpt"/>
</dbReference>
<dbReference type="GO" id="GO:0005886">
    <property type="term" value="C:plasma membrane"/>
    <property type="evidence" value="ECO:0007669"/>
    <property type="project" value="UniProtKB-SubCell"/>
</dbReference>
<proteinExistence type="predicted"/>
<dbReference type="Pfam" id="PF08395">
    <property type="entry name" value="7tm_7"/>
    <property type="match status" value="1"/>
</dbReference>
<feature type="transmembrane region" description="Helical" evidence="8">
    <location>
        <begin position="12"/>
        <end position="33"/>
    </location>
</feature>
<reference evidence="9" key="1">
    <citation type="submission" date="2022-01" db="EMBL/GenBank/DDBJ databases">
        <authorList>
            <person name="King R."/>
        </authorList>
    </citation>
    <scope>NUCLEOTIDE SEQUENCE</scope>
</reference>
<sequence length="106" mass="12271">MYNTQTEFVIENVWYFVLVVILTIVIAISGDIIENSGYKIIKLLHMLQLTIEDEFLKQQLSEFSVLVVELRPSLSVCGYLDVNRRLLPMLMSSFTAYVIILIQLKQ</sequence>
<dbReference type="GO" id="GO:0008049">
    <property type="term" value="P:male courtship behavior"/>
    <property type="evidence" value="ECO:0007669"/>
    <property type="project" value="TreeGrafter"/>
</dbReference>
<keyword evidence="2" id="KW-1003">Cell membrane</keyword>
<keyword evidence="6" id="KW-0675">Receptor</keyword>
<dbReference type="GO" id="GO:0007165">
    <property type="term" value="P:signal transduction"/>
    <property type="evidence" value="ECO:0007669"/>
    <property type="project" value="UniProtKB-KW"/>
</dbReference>
<dbReference type="EMBL" id="OV651827">
    <property type="protein sequence ID" value="CAH1103757.1"/>
    <property type="molecule type" value="Genomic_DNA"/>
</dbReference>
<evidence type="ECO:0000256" key="8">
    <source>
        <dbReference type="SAM" id="Phobius"/>
    </source>
</evidence>
<dbReference type="GO" id="GO:0050909">
    <property type="term" value="P:sensory perception of taste"/>
    <property type="evidence" value="ECO:0007669"/>
    <property type="project" value="InterPro"/>
</dbReference>
<dbReference type="GO" id="GO:0030425">
    <property type="term" value="C:dendrite"/>
    <property type="evidence" value="ECO:0007669"/>
    <property type="project" value="TreeGrafter"/>
</dbReference>
<dbReference type="GO" id="GO:0030424">
    <property type="term" value="C:axon"/>
    <property type="evidence" value="ECO:0007669"/>
    <property type="project" value="TreeGrafter"/>
</dbReference>
<dbReference type="AlphaFoldDB" id="A0A9P0CS81"/>
<dbReference type="GO" id="GO:0007635">
    <property type="term" value="P:chemosensory behavior"/>
    <property type="evidence" value="ECO:0007669"/>
    <property type="project" value="TreeGrafter"/>
</dbReference>
<organism evidence="9 10">
    <name type="scientific">Psylliodes chrysocephalus</name>
    <dbReference type="NCBI Taxonomy" id="3402493"/>
    <lineage>
        <taxon>Eukaryota</taxon>
        <taxon>Metazoa</taxon>
        <taxon>Ecdysozoa</taxon>
        <taxon>Arthropoda</taxon>
        <taxon>Hexapoda</taxon>
        <taxon>Insecta</taxon>
        <taxon>Pterygota</taxon>
        <taxon>Neoptera</taxon>
        <taxon>Endopterygota</taxon>
        <taxon>Coleoptera</taxon>
        <taxon>Polyphaga</taxon>
        <taxon>Cucujiformia</taxon>
        <taxon>Chrysomeloidea</taxon>
        <taxon>Chrysomelidae</taxon>
        <taxon>Galerucinae</taxon>
        <taxon>Alticini</taxon>
        <taxon>Psylliodes</taxon>
    </lineage>
</organism>
<keyword evidence="7" id="KW-0807">Transducer</keyword>
<name>A0A9P0CS81_9CUCU</name>
<keyword evidence="4 8" id="KW-1133">Transmembrane helix</keyword>
<feature type="transmembrane region" description="Helical" evidence="8">
    <location>
        <begin position="86"/>
        <end position="104"/>
    </location>
</feature>
<evidence type="ECO:0000313" key="10">
    <source>
        <dbReference type="Proteomes" id="UP001153636"/>
    </source>
</evidence>
<evidence type="ECO:0000313" key="9">
    <source>
        <dbReference type="EMBL" id="CAH1103757.1"/>
    </source>
</evidence>
<keyword evidence="5 8" id="KW-0472">Membrane</keyword>
<evidence type="ECO:0000256" key="5">
    <source>
        <dbReference type="ARBA" id="ARBA00023136"/>
    </source>
</evidence>
<evidence type="ECO:0000256" key="3">
    <source>
        <dbReference type="ARBA" id="ARBA00022692"/>
    </source>
</evidence>
<evidence type="ECO:0000256" key="1">
    <source>
        <dbReference type="ARBA" id="ARBA00004651"/>
    </source>
</evidence>